<comment type="caution">
    <text evidence="13">The sequence shown here is derived from an EMBL/GenBank/DDBJ whole genome shotgun (WGS) entry which is preliminary data.</text>
</comment>
<accession>A0AAV3BKG9</accession>
<organism evidence="13 14">
    <name type="scientific">Yersinia pestis biovar Orientalis str. IP275</name>
    <dbReference type="NCBI Taxonomy" id="373665"/>
    <lineage>
        <taxon>Bacteria</taxon>
        <taxon>Pseudomonadati</taxon>
        <taxon>Pseudomonadota</taxon>
        <taxon>Gammaproteobacteria</taxon>
        <taxon>Enterobacterales</taxon>
        <taxon>Yersiniaceae</taxon>
        <taxon>Yersinia</taxon>
    </lineage>
</organism>
<comment type="subunit">
    <text evidence="12">Homotrimer formed of three 18-stranded antiparallel beta-barrels, containing three independent channels.</text>
</comment>
<evidence type="ECO:0000313" key="14">
    <source>
        <dbReference type="Proteomes" id="UP000004430"/>
    </source>
</evidence>
<evidence type="ECO:0000256" key="5">
    <source>
        <dbReference type="ARBA" id="ARBA00022597"/>
    </source>
</evidence>
<dbReference type="GO" id="GO:0015481">
    <property type="term" value="F:maltose transporting porin activity"/>
    <property type="evidence" value="ECO:0007669"/>
    <property type="project" value="InterPro"/>
</dbReference>
<comment type="induction">
    <text evidence="12">By maltose.</text>
</comment>
<evidence type="ECO:0000256" key="4">
    <source>
        <dbReference type="ARBA" id="ARBA00022452"/>
    </source>
</evidence>
<dbReference type="CDD" id="cd01346">
    <property type="entry name" value="Maltoporin-like"/>
    <property type="match status" value="1"/>
</dbReference>
<dbReference type="GO" id="GO:0006811">
    <property type="term" value="P:monoatomic ion transport"/>
    <property type="evidence" value="ECO:0007669"/>
    <property type="project" value="UniProtKB-KW"/>
</dbReference>
<sequence length="443" mass="49018">MILRLGILLNALCERNTKIINEDDMKTSLRTLSVALAAALVSPSVLAIEKIDFHGYMRAGVGVSSDGGLAEWQKTMVGRLGNESDTYGEIGLGAEVYKKEDVSFYLDSMVSMLSDGSNDSETTIGDDAQFGLRQLNLQIKGLIPGDKEAVIWGGKRYYQRHDLHIIDTKYWNISGSGAGIENYTVGPGAVSVAWVRGDANDVDTRITGDSDVNINYIDVRYAGFKPWAGSWTEVGIDYAMPNPTKQQKEYGGLYDADNAVMLTGEISQDMFGGYNKLVLQYANKGLAQNMISQGGGWYDMWHKTDEAKGYRVINTGLIPITDKFSFNHVLTWGSANDITEYTDKTNLISLVGRAQYQFTQYVRAIGEVGGFYQKDTYHNGSNYKQGGEKYTIALGLAEGPDFLSRPELRVFASYLNDSENGKPFEDGTSNDTWNFGVQVEAWW</sequence>
<feature type="site" description="Greasy slide, important in sugar transport" evidence="12">
    <location>
        <position position="442"/>
    </location>
</feature>
<reference evidence="13 14" key="1">
    <citation type="submission" date="2008-01" db="EMBL/GenBank/DDBJ databases">
        <title>Yersinia pestis Strain IP275 project at JCVI/TIGR.</title>
        <authorList>
            <person name="Ravel J."/>
            <person name="Eppinger M."/>
            <person name="Fricke W.F."/>
            <person name="Rosovitz M."/>
            <person name="Lindler L.E."/>
            <person name="Bearden S."/>
            <person name="Shriefer M."/>
        </authorList>
    </citation>
    <scope>NUCLEOTIDE SEQUENCE [LARGE SCALE GENOMIC DNA]</scope>
    <source>
        <strain evidence="13 14">IP275</strain>
    </source>
</reference>
<comment type="function">
    <text evidence="12">Involved in the transport of maltose and maltodextrins.</text>
</comment>
<evidence type="ECO:0000256" key="3">
    <source>
        <dbReference type="ARBA" id="ARBA00022448"/>
    </source>
</evidence>
<dbReference type="Gene3D" id="2.40.170.10">
    <property type="entry name" value="Porin, LamB type"/>
    <property type="match status" value="1"/>
</dbReference>
<feature type="site" description="Greasy slide, important in sugar transport" evidence="12">
    <location>
        <position position="87"/>
    </location>
</feature>
<comment type="similarity">
    <text evidence="2 12">Belongs to the porin LamB (TC 1.B.3) family.</text>
</comment>
<dbReference type="InterPro" id="IPR050286">
    <property type="entry name" value="G_neg_Bact_CarbUptk_Porin"/>
</dbReference>
<keyword evidence="7 12" id="KW-0732">Signal</keyword>
<keyword evidence="3 12" id="KW-0813">Transport</keyword>
<evidence type="ECO:0000256" key="1">
    <source>
        <dbReference type="ARBA" id="ARBA00004571"/>
    </source>
</evidence>
<dbReference type="HAMAP" id="MF_01301">
    <property type="entry name" value="LamB"/>
    <property type="match status" value="1"/>
</dbReference>
<dbReference type="SUPFAM" id="SSF56935">
    <property type="entry name" value="Porins"/>
    <property type="match status" value="1"/>
</dbReference>
<keyword evidence="10 12" id="KW-0472">Membrane</keyword>
<feature type="site" description="Greasy slide, important in sugar transport" evidence="12">
    <location>
        <position position="274"/>
    </location>
</feature>
<evidence type="ECO:0000256" key="11">
    <source>
        <dbReference type="ARBA" id="ARBA00023237"/>
    </source>
</evidence>
<dbReference type="InterPro" id="IPR003192">
    <property type="entry name" value="Porin_LamB"/>
</dbReference>
<keyword evidence="4 12" id="KW-1134">Transmembrane beta strand</keyword>
<gene>
    <name evidence="12" type="primary">lamB</name>
    <name evidence="13" type="ORF">YPIP275_4327</name>
</gene>
<protein>
    <recommendedName>
        <fullName evidence="12">Maltoporin</fullName>
    </recommendedName>
    <alternativeName>
        <fullName evidence="12">Maltose-inducible porin</fullName>
    </alternativeName>
</protein>
<dbReference type="PANTHER" id="PTHR38762:SF1">
    <property type="entry name" value="CRYPTIC OUTER MEMBRANE PORIN BGLH-RELATED"/>
    <property type="match status" value="1"/>
</dbReference>
<keyword evidence="8 12" id="KW-0406">Ion transport</keyword>
<feature type="site" description="Greasy slide, important in sugar transport" evidence="12">
    <location>
        <position position="56"/>
    </location>
</feature>
<comment type="catalytic activity">
    <reaction evidence="12">
        <text>beta-maltose(in) = beta-maltose(out)</text>
        <dbReference type="Rhea" id="RHEA:29731"/>
        <dbReference type="ChEBI" id="CHEBI:18147"/>
    </reaction>
</comment>
<dbReference type="NCBIfam" id="NF006860">
    <property type="entry name" value="PRK09360.1"/>
    <property type="match status" value="1"/>
</dbReference>
<dbReference type="Pfam" id="PF02264">
    <property type="entry name" value="LamB"/>
    <property type="match status" value="1"/>
</dbReference>
<proteinExistence type="evidence at transcript level"/>
<evidence type="ECO:0000256" key="10">
    <source>
        <dbReference type="ARBA" id="ARBA00023136"/>
    </source>
</evidence>
<keyword evidence="11 12" id="KW-0998">Cell outer membrane</keyword>
<evidence type="ECO:0000256" key="6">
    <source>
        <dbReference type="ARBA" id="ARBA00022692"/>
    </source>
</evidence>
<evidence type="ECO:0000256" key="12">
    <source>
        <dbReference type="HAMAP-Rule" id="MF_01301"/>
    </source>
</evidence>
<dbReference type="GO" id="GO:0046930">
    <property type="term" value="C:pore complex"/>
    <property type="evidence" value="ECO:0007669"/>
    <property type="project" value="UniProtKB-KW"/>
</dbReference>
<comment type="subcellular location">
    <subcellularLocation>
        <location evidence="1 12">Cell outer membrane</location>
        <topology evidence="1 12">Multi-pass membrane protein</topology>
    </subcellularLocation>
</comment>
<evidence type="ECO:0000256" key="8">
    <source>
        <dbReference type="ARBA" id="ARBA00023065"/>
    </source>
</evidence>
<dbReference type="InterPro" id="IPR036998">
    <property type="entry name" value="Porin_LamB_sf"/>
</dbReference>
<dbReference type="EMBL" id="AAOS02000007">
    <property type="protein sequence ID" value="EDR33476.1"/>
    <property type="molecule type" value="Genomic_DNA"/>
</dbReference>
<reference evidence="13 14" key="2">
    <citation type="submission" date="2010-03" db="EMBL/GenBank/DDBJ databases">
        <authorList>
            <person name="Payne S.H."/>
            <person name="Sutton G.G."/>
        </authorList>
    </citation>
    <scope>NUCLEOTIDE SEQUENCE [LARGE SCALE GENOMIC DNA]</scope>
    <source>
        <strain evidence="13 14">IP275</strain>
    </source>
</reference>
<keyword evidence="9 12" id="KW-0626">Porin</keyword>
<dbReference type="GO" id="GO:0009279">
    <property type="term" value="C:cell outer membrane"/>
    <property type="evidence" value="ECO:0007669"/>
    <property type="project" value="UniProtKB-SubCell"/>
</dbReference>
<evidence type="ECO:0000256" key="9">
    <source>
        <dbReference type="ARBA" id="ARBA00023114"/>
    </source>
</evidence>
<dbReference type="Proteomes" id="UP000004430">
    <property type="component" value="Unassembled WGS sequence"/>
</dbReference>
<keyword evidence="6 12" id="KW-0812">Transmembrane</keyword>
<dbReference type="InterPro" id="IPR023738">
    <property type="entry name" value="Maltoporin"/>
</dbReference>
<name>A0AAV3BKG9_YERPE</name>
<evidence type="ECO:0000256" key="2">
    <source>
        <dbReference type="ARBA" id="ARBA00007055"/>
    </source>
</evidence>
<dbReference type="NCBIfam" id="NF009061">
    <property type="entry name" value="PRK12395.1"/>
    <property type="match status" value="1"/>
</dbReference>
<comment type="caution">
    <text evidence="12">Lacks conserved residue(s) required for the propagation of feature annotation.</text>
</comment>
<dbReference type="PANTHER" id="PTHR38762">
    <property type="entry name" value="CRYPTIC OUTER MEMBRANE PORIN BGLH-RELATED"/>
    <property type="match status" value="1"/>
</dbReference>
<dbReference type="AlphaFoldDB" id="A0AAV3BKG9"/>
<evidence type="ECO:0000256" key="7">
    <source>
        <dbReference type="ARBA" id="ARBA00022729"/>
    </source>
</evidence>
<keyword evidence="5 12" id="KW-0762">Sugar transport</keyword>
<evidence type="ECO:0000313" key="13">
    <source>
        <dbReference type="EMBL" id="EDR33476.1"/>
    </source>
</evidence>
<dbReference type="GO" id="GO:0042958">
    <property type="term" value="F:maltodextrin transmembrane transporter activity"/>
    <property type="evidence" value="ECO:0007669"/>
    <property type="project" value="InterPro"/>
</dbReference>